<feature type="transmembrane region" description="Helical" evidence="6">
    <location>
        <begin position="62"/>
        <end position="84"/>
    </location>
</feature>
<keyword evidence="2" id="KW-1003">Cell membrane</keyword>
<sequence length="337" mass="36342">MSDTLARDSRHLSFLRARERWKPAEIAFWLALVGVYFVFPTSLIFASQILITGLFALSLDMILGYAGIVTLGHAAFFGIGAYTAGLMAAHGWHEPLSGLLVAGLAAGIAGYLSSFLLSRGGGDLTRLMITLGIGLLLFEVANSATEYTGGVDGLQGVEVGKLFGVFGFDLYGKTAYAYVLGIAFLLFAFTRSMMHSPYGLALRSMRENQTRALAIGIPISACLTNIYTIAAVIAGIAGALLTQTTQFVGIDVLSFQRSADLLIILIIGGTATLYGGFVGAAVFMLAQDRLSNLNPQYWLFWLGIILIVMTLYLRGGMLGGLSRLADLYRHWRNKERP</sequence>
<dbReference type="InterPro" id="IPR043428">
    <property type="entry name" value="LivM-like"/>
</dbReference>
<feature type="transmembrane region" description="Helical" evidence="6">
    <location>
        <begin position="215"/>
        <end position="241"/>
    </location>
</feature>
<comment type="caution">
    <text evidence="7">The sequence shown here is derived from an EMBL/GenBank/DDBJ whole genome shotgun (WGS) entry which is preliminary data.</text>
</comment>
<dbReference type="Proteomes" id="UP000319449">
    <property type="component" value="Unassembled WGS sequence"/>
</dbReference>
<name>A0A562VIR0_9BACT</name>
<evidence type="ECO:0000256" key="5">
    <source>
        <dbReference type="ARBA" id="ARBA00023136"/>
    </source>
</evidence>
<dbReference type="PANTHER" id="PTHR30482:SF17">
    <property type="entry name" value="ABC TRANSPORTER ATP-BINDING PROTEIN"/>
    <property type="match status" value="1"/>
</dbReference>
<gene>
    <name evidence="7" type="ORF">JN12_02908</name>
</gene>
<dbReference type="CDD" id="cd06581">
    <property type="entry name" value="TM_PBP1_LivM_like"/>
    <property type="match status" value="1"/>
</dbReference>
<dbReference type="OrthoDB" id="9780757at2"/>
<feature type="transmembrane region" description="Helical" evidence="6">
    <location>
        <begin position="175"/>
        <end position="194"/>
    </location>
</feature>
<organism evidence="7 8">
    <name type="scientific">Geobacter argillaceus</name>
    <dbReference type="NCBI Taxonomy" id="345631"/>
    <lineage>
        <taxon>Bacteria</taxon>
        <taxon>Pseudomonadati</taxon>
        <taxon>Thermodesulfobacteriota</taxon>
        <taxon>Desulfuromonadia</taxon>
        <taxon>Geobacterales</taxon>
        <taxon>Geobacteraceae</taxon>
        <taxon>Geobacter</taxon>
    </lineage>
</organism>
<dbReference type="GO" id="GO:0015658">
    <property type="term" value="F:branched-chain amino acid transmembrane transporter activity"/>
    <property type="evidence" value="ECO:0007669"/>
    <property type="project" value="InterPro"/>
</dbReference>
<feature type="transmembrane region" description="Helical" evidence="6">
    <location>
        <begin position="26"/>
        <end position="50"/>
    </location>
</feature>
<evidence type="ECO:0000256" key="4">
    <source>
        <dbReference type="ARBA" id="ARBA00022989"/>
    </source>
</evidence>
<dbReference type="AlphaFoldDB" id="A0A562VIR0"/>
<reference evidence="7 8" key="1">
    <citation type="submission" date="2019-07" db="EMBL/GenBank/DDBJ databases">
        <title>Genomic Encyclopedia of Archaeal and Bacterial Type Strains, Phase II (KMG-II): from individual species to whole genera.</title>
        <authorList>
            <person name="Goeker M."/>
        </authorList>
    </citation>
    <scope>NUCLEOTIDE SEQUENCE [LARGE SCALE GENOMIC DNA]</scope>
    <source>
        <strain evidence="7 8">ATCC BAA-1139</strain>
    </source>
</reference>
<comment type="subcellular location">
    <subcellularLocation>
        <location evidence="1">Cell membrane</location>
        <topology evidence="1">Multi-pass membrane protein</topology>
    </subcellularLocation>
</comment>
<proteinExistence type="predicted"/>
<keyword evidence="4 6" id="KW-1133">Transmembrane helix</keyword>
<evidence type="ECO:0000313" key="7">
    <source>
        <dbReference type="EMBL" id="TWJ17789.1"/>
    </source>
</evidence>
<keyword evidence="5 6" id="KW-0472">Membrane</keyword>
<accession>A0A562VIR0</accession>
<evidence type="ECO:0000256" key="3">
    <source>
        <dbReference type="ARBA" id="ARBA00022692"/>
    </source>
</evidence>
<feature type="transmembrane region" description="Helical" evidence="6">
    <location>
        <begin position="297"/>
        <end position="315"/>
    </location>
</feature>
<dbReference type="Pfam" id="PF02653">
    <property type="entry name" value="BPD_transp_2"/>
    <property type="match status" value="1"/>
</dbReference>
<dbReference type="EMBL" id="VLLN01000019">
    <property type="protein sequence ID" value="TWJ17789.1"/>
    <property type="molecule type" value="Genomic_DNA"/>
</dbReference>
<evidence type="ECO:0000313" key="8">
    <source>
        <dbReference type="Proteomes" id="UP000319449"/>
    </source>
</evidence>
<feature type="transmembrane region" description="Helical" evidence="6">
    <location>
        <begin position="261"/>
        <end position="285"/>
    </location>
</feature>
<dbReference type="GO" id="GO:0005886">
    <property type="term" value="C:plasma membrane"/>
    <property type="evidence" value="ECO:0007669"/>
    <property type="project" value="UniProtKB-SubCell"/>
</dbReference>
<dbReference type="RefSeq" id="WP_145024017.1">
    <property type="nucleotide sequence ID" value="NZ_VLLN01000019.1"/>
</dbReference>
<dbReference type="InterPro" id="IPR001851">
    <property type="entry name" value="ABC_transp_permease"/>
</dbReference>
<protein>
    <submittedName>
        <fullName evidence="7">Branched-chain amino acid transport system permease protein</fullName>
    </submittedName>
</protein>
<keyword evidence="8" id="KW-1185">Reference proteome</keyword>
<dbReference type="PANTHER" id="PTHR30482">
    <property type="entry name" value="HIGH-AFFINITY BRANCHED-CHAIN AMINO ACID TRANSPORT SYSTEM PERMEASE"/>
    <property type="match status" value="1"/>
</dbReference>
<evidence type="ECO:0000256" key="1">
    <source>
        <dbReference type="ARBA" id="ARBA00004651"/>
    </source>
</evidence>
<keyword evidence="3 6" id="KW-0812">Transmembrane</keyword>
<evidence type="ECO:0000256" key="6">
    <source>
        <dbReference type="SAM" id="Phobius"/>
    </source>
</evidence>
<feature type="transmembrane region" description="Helical" evidence="6">
    <location>
        <begin position="96"/>
        <end position="117"/>
    </location>
</feature>
<evidence type="ECO:0000256" key="2">
    <source>
        <dbReference type="ARBA" id="ARBA00022475"/>
    </source>
</evidence>